<reference evidence="1 2" key="1">
    <citation type="submission" date="2017-05" db="EMBL/GenBank/DDBJ databases">
        <title>Genome of assembly of the Bengalese finch, Lonchura striata domestica.</title>
        <authorList>
            <person name="Colquitt B.M."/>
            <person name="Brainard M.S."/>
        </authorList>
    </citation>
    <scope>NUCLEOTIDE SEQUENCE [LARGE SCALE GENOMIC DNA]</scope>
    <source>
        <strain evidence="1">White83orange57</strain>
    </source>
</reference>
<name>A0A218V2M4_9PASE</name>
<keyword evidence="2" id="KW-1185">Reference proteome</keyword>
<comment type="caution">
    <text evidence="1">The sequence shown here is derived from an EMBL/GenBank/DDBJ whole genome shotgun (WGS) entry which is preliminary data.</text>
</comment>
<organism evidence="1 2">
    <name type="scientific">Lonchura striata</name>
    <name type="common">white-rumped munia</name>
    <dbReference type="NCBI Taxonomy" id="40157"/>
    <lineage>
        <taxon>Eukaryota</taxon>
        <taxon>Metazoa</taxon>
        <taxon>Chordata</taxon>
        <taxon>Craniata</taxon>
        <taxon>Vertebrata</taxon>
        <taxon>Euteleostomi</taxon>
        <taxon>Archelosauria</taxon>
        <taxon>Archosauria</taxon>
        <taxon>Dinosauria</taxon>
        <taxon>Saurischia</taxon>
        <taxon>Theropoda</taxon>
        <taxon>Coelurosauria</taxon>
        <taxon>Aves</taxon>
        <taxon>Neognathae</taxon>
        <taxon>Neoaves</taxon>
        <taxon>Telluraves</taxon>
        <taxon>Australaves</taxon>
        <taxon>Passeriformes</taxon>
        <taxon>Passeroidea</taxon>
        <taxon>Estrildidae</taxon>
        <taxon>Estrildinae</taxon>
        <taxon>Lonchura</taxon>
    </lineage>
</organism>
<dbReference type="EMBL" id="MUZQ01000062">
    <property type="protein sequence ID" value="OWK60305.1"/>
    <property type="molecule type" value="Genomic_DNA"/>
</dbReference>
<accession>A0A218V2M4</accession>
<proteinExistence type="predicted"/>
<evidence type="ECO:0000313" key="2">
    <source>
        <dbReference type="Proteomes" id="UP000197619"/>
    </source>
</evidence>
<evidence type="ECO:0000313" key="1">
    <source>
        <dbReference type="EMBL" id="OWK60305.1"/>
    </source>
</evidence>
<dbReference type="Proteomes" id="UP000197619">
    <property type="component" value="Unassembled WGS sequence"/>
</dbReference>
<gene>
    <name evidence="1" type="ORF">RLOC_00008006</name>
</gene>
<protein>
    <submittedName>
        <fullName evidence="1">Uncharacterized protein</fullName>
    </submittedName>
</protein>
<dbReference type="AlphaFoldDB" id="A0A218V2M4"/>
<sequence length="76" mass="8367">MVVFPFATKRYSFTPGWDQLQGRPLQAATVTSGDTDPVLSGEQLKLRKWFCRHQPFIPSGAVTGVSGEIVSQVVPF</sequence>